<name>A0A518G7H2_9BACT</name>
<dbReference type="KEGG" id="ahel:Q31a_28500"/>
<gene>
    <name evidence="2" type="ORF">Q31a_28500</name>
</gene>
<dbReference type="Proteomes" id="UP000318017">
    <property type="component" value="Chromosome"/>
</dbReference>
<reference evidence="2 3" key="1">
    <citation type="submission" date="2019-02" db="EMBL/GenBank/DDBJ databases">
        <title>Deep-cultivation of Planctomycetes and their phenomic and genomic characterization uncovers novel biology.</title>
        <authorList>
            <person name="Wiegand S."/>
            <person name="Jogler M."/>
            <person name="Boedeker C."/>
            <person name="Pinto D."/>
            <person name="Vollmers J."/>
            <person name="Rivas-Marin E."/>
            <person name="Kohn T."/>
            <person name="Peeters S.H."/>
            <person name="Heuer A."/>
            <person name="Rast P."/>
            <person name="Oberbeckmann S."/>
            <person name="Bunk B."/>
            <person name="Jeske O."/>
            <person name="Meyerdierks A."/>
            <person name="Storesund J.E."/>
            <person name="Kallscheuer N."/>
            <person name="Luecker S."/>
            <person name="Lage O.M."/>
            <person name="Pohl T."/>
            <person name="Merkel B.J."/>
            <person name="Hornburger P."/>
            <person name="Mueller R.-W."/>
            <person name="Bruemmer F."/>
            <person name="Labrenz M."/>
            <person name="Spormann A.M."/>
            <person name="Op den Camp H."/>
            <person name="Overmann J."/>
            <person name="Amann R."/>
            <person name="Jetten M.S.M."/>
            <person name="Mascher T."/>
            <person name="Medema M.H."/>
            <person name="Devos D.P."/>
            <person name="Kaster A.-K."/>
            <person name="Ovreas L."/>
            <person name="Rohde M."/>
            <person name="Galperin M.Y."/>
            <person name="Jogler C."/>
        </authorList>
    </citation>
    <scope>NUCLEOTIDE SEQUENCE [LARGE SCALE GENOMIC DNA]</scope>
    <source>
        <strain evidence="2 3">Q31a</strain>
    </source>
</reference>
<sequence length="135" mass="15184">MDDHGANARRHQFLATPMKATNEFASQIKTLAGRGLECLRKRANASGDNQETEQDHIQNSGGFSKQSVDRRQFLSRKRRIAQRPRTRIWQTLKWNRKSACQSRPASGVPDHKSSAGENSHIGSLSFRILGSINMP</sequence>
<dbReference type="EMBL" id="CP036298">
    <property type="protein sequence ID" value="QDV24532.1"/>
    <property type="molecule type" value="Genomic_DNA"/>
</dbReference>
<evidence type="ECO:0000256" key="1">
    <source>
        <dbReference type="SAM" id="MobiDB-lite"/>
    </source>
</evidence>
<proteinExistence type="predicted"/>
<feature type="region of interest" description="Disordered" evidence="1">
    <location>
        <begin position="43"/>
        <end position="70"/>
    </location>
</feature>
<protein>
    <submittedName>
        <fullName evidence="2">Uncharacterized protein</fullName>
    </submittedName>
</protein>
<organism evidence="2 3">
    <name type="scientific">Aureliella helgolandensis</name>
    <dbReference type="NCBI Taxonomy" id="2527968"/>
    <lineage>
        <taxon>Bacteria</taxon>
        <taxon>Pseudomonadati</taxon>
        <taxon>Planctomycetota</taxon>
        <taxon>Planctomycetia</taxon>
        <taxon>Pirellulales</taxon>
        <taxon>Pirellulaceae</taxon>
        <taxon>Aureliella</taxon>
    </lineage>
</organism>
<evidence type="ECO:0000313" key="3">
    <source>
        <dbReference type="Proteomes" id="UP000318017"/>
    </source>
</evidence>
<dbReference type="AlphaFoldDB" id="A0A518G7H2"/>
<evidence type="ECO:0000313" key="2">
    <source>
        <dbReference type="EMBL" id="QDV24532.1"/>
    </source>
</evidence>
<keyword evidence="3" id="KW-1185">Reference proteome</keyword>
<accession>A0A518G7H2</accession>
<feature type="compositionally biased region" description="Polar residues" evidence="1">
    <location>
        <begin position="57"/>
        <end position="66"/>
    </location>
</feature>
<feature type="region of interest" description="Disordered" evidence="1">
    <location>
        <begin position="99"/>
        <end position="119"/>
    </location>
</feature>